<feature type="region of interest" description="Disordered" evidence="1">
    <location>
        <begin position="60"/>
        <end position="107"/>
    </location>
</feature>
<dbReference type="EMBL" id="JABEZY010000005">
    <property type="protein sequence ID" value="MBA0738755.1"/>
    <property type="molecule type" value="Genomic_DNA"/>
</dbReference>
<feature type="compositionally biased region" description="Basic and acidic residues" evidence="1">
    <location>
        <begin position="73"/>
        <end position="84"/>
    </location>
</feature>
<dbReference type="PANTHER" id="PTHR33429">
    <property type="entry name" value="OS02G0708000 PROTEIN-RELATED"/>
    <property type="match status" value="1"/>
</dbReference>
<organism evidence="3 4">
    <name type="scientific">Gossypium gossypioides</name>
    <name type="common">Mexican cotton</name>
    <name type="synonym">Selera gossypioides</name>
    <dbReference type="NCBI Taxonomy" id="34282"/>
    <lineage>
        <taxon>Eukaryota</taxon>
        <taxon>Viridiplantae</taxon>
        <taxon>Streptophyta</taxon>
        <taxon>Embryophyta</taxon>
        <taxon>Tracheophyta</taxon>
        <taxon>Spermatophyta</taxon>
        <taxon>Magnoliopsida</taxon>
        <taxon>eudicotyledons</taxon>
        <taxon>Gunneridae</taxon>
        <taxon>Pentapetalae</taxon>
        <taxon>rosids</taxon>
        <taxon>malvids</taxon>
        <taxon>Malvales</taxon>
        <taxon>Malvaceae</taxon>
        <taxon>Malvoideae</taxon>
        <taxon>Gossypium</taxon>
    </lineage>
</organism>
<evidence type="ECO:0000256" key="2">
    <source>
        <dbReference type="SAM" id="Phobius"/>
    </source>
</evidence>
<keyword evidence="4" id="KW-1185">Reference proteome</keyword>
<proteinExistence type="predicted"/>
<feature type="transmembrane region" description="Helical" evidence="2">
    <location>
        <begin position="33"/>
        <end position="57"/>
    </location>
</feature>
<keyword evidence="2" id="KW-0472">Membrane</keyword>
<dbReference type="Proteomes" id="UP000593579">
    <property type="component" value="Unassembled WGS sequence"/>
</dbReference>
<evidence type="ECO:0000313" key="3">
    <source>
        <dbReference type="EMBL" id="MBA0738755.1"/>
    </source>
</evidence>
<dbReference type="PANTHER" id="PTHR33429:SF7">
    <property type="entry name" value="OS02G0708000 PROTEIN"/>
    <property type="match status" value="1"/>
</dbReference>
<dbReference type="AlphaFoldDB" id="A0A7J9BRR3"/>
<reference evidence="3 4" key="1">
    <citation type="journal article" date="2019" name="Genome Biol. Evol.">
        <title>Insights into the evolution of the New World diploid cottons (Gossypium, subgenus Houzingenia) based on genome sequencing.</title>
        <authorList>
            <person name="Grover C.E."/>
            <person name="Arick M.A. 2nd"/>
            <person name="Thrash A."/>
            <person name="Conover J.L."/>
            <person name="Sanders W.S."/>
            <person name="Peterson D.G."/>
            <person name="Frelichowski J.E."/>
            <person name="Scheffler J.A."/>
            <person name="Scheffler B.E."/>
            <person name="Wendel J.F."/>
        </authorList>
    </citation>
    <scope>NUCLEOTIDE SEQUENCE [LARGE SCALE GENOMIC DNA]</scope>
    <source>
        <strain evidence="3">5</strain>
        <tissue evidence="3">Leaf</tissue>
    </source>
</reference>
<evidence type="ECO:0000256" key="1">
    <source>
        <dbReference type="SAM" id="MobiDB-lite"/>
    </source>
</evidence>
<protein>
    <submittedName>
        <fullName evidence="3">Uncharacterized protein</fullName>
    </submittedName>
</protein>
<gene>
    <name evidence="3" type="ORF">Gogos_012080</name>
</gene>
<sequence length="197" mass="21034">MSTQTQQQPVVVYPTSVSMQAPPSHSAHSGGSFTTVFIVVAVIIVASAISCFLGRFCGRRMNQRKPSPKRKQSRDLRRPEKGDIEFGSDGRINASVTAKPGDHGEPSKGLDIKMPLSEHGDPAGIGIGIGMPGNGYVREFRVSEHGDPAGFGVPGNGYPELRIPENGITAGFRMHGNGEPMEFRMPGHGHNGENKAC</sequence>
<comment type="caution">
    <text evidence="3">The sequence shown here is derived from an EMBL/GenBank/DDBJ whole genome shotgun (WGS) entry which is preliminary data.</text>
</comment>
<evidence type="ECO:0000313" key="4">
    <source>
        <dbReference type="Proteomes" id="UP000593579"/>
    </source>
</evidence>
<feature type="compositionally biased region" description="Basic residues" evidence="1">
    <location>
        <begin position="60"/>
        <end position="72"/>
    </location>
</feature>
<keyword evidence="2" id="KW-1133">Transmembrane helix</keyword>
<name>A0A7J9BRR3_GOSGO</name>
<dbReference type="OrthoDB" id="1906668at2759"/>
<accession>A0A7J9BRR3</accession>
<keyword evidence="2" id="KW-0812">Transmembrane</keyword>